<comment type="caution">
    <text evidence="2">The sequence shown here is derived from an EMBL/GenBank/DDBJ whole genome shotgun (WGS) entry which is preliminary data.</text>
</comment>
<dbReference type="Proteomes" id="UP000583929">
    <property type="component" value="Unassembled WGS sequence"/>
</dbReference>
<accession>A0A7J6DSG9</accession>
<evidence type="ECO:0000313" key="3">
    <source>
        <dbReference type="Proteomes" id="UP000583929"/>
    </source>
</evidence>
<dbReference type="EMBL" id="JAATIQ010000655">
    <property type="protein sequence ID" value="KAF4349013.1"/>
    <property type="molecule type" value="Genomic_DNA"/>
</dbReference>
<feature type="transmembrane region" description="Helical" evidence="1">
    <location>
        <begin position="94"/>
        <end position="111"/>
    </location>
</feature>
<organism evidence="2 3">
    <name type="scientific">Cannabis sativa</name>
    <name type="common">Hemp</name>
    <name type="synonym">Marijuana</name>
    <dbReference type="NCBI Taxonomy" id="3483"/>
    <lineage>
        <taxon>Eukaryota</taxon>
        <taxon>Viridiplantae</taxon>
        <taxon>Streptophyta</taxon>
        <taxon>Embryophyta</taxon>
        <taxon>Tracheophyta</taxon>
        <taxon>Spermatophyta</taxon>
        <taxon>Magnoliopsida</taxon>
        <taxon>eudicotyledons</taxon>
        <taxon>Gunneridae</taxon>
        <taxon>Pentapetalae</taxon>
        <taxon>rosids</taxon>
        <taxon>fabids</taxon>
        <taxon>Rosales</taxon>
        <taxon>Cannabaceae</taxon>
        <taxon>Cannabis</taxon>
    </lineage>
</organism>
<keyword evidence="3" id="KW-1185">Reference proteome</keyword>
<reference evidence="2 3" key="1">
    <citation type="journal article" date="2020" name="bioRxiv">
        <title>Sequence and annotation of 42 cannabis genomes reveals extensive copy number variation in cannabinoid synthesis and pathogen resistance genes.</title>
        <authorList>
            <person name="Mckernan K.J."/>
            <person name="Helbert Y."/>
            <person name="Kane L.T."/>
            <person name="Ebling H."/>
            <person name="Zhang L."/>
            <person name="Liu B."/>
            <person name="Eaton Z."/>
            <person name="Mclaughlin S."/>
            <person name="Kingan S."/>
            <person name="Baybayan P."/>
            <person name="Concepcion G."/>
            <person name="Jordan M."/>
            <person name="Riva A."/>
            <person name="Barbazuk W."/>
            <person name="Harkins T."/>
        </authorList>
    </citation>
    <scope>NUCLEOTIDE SEQUENCE [LARGE SCALE GENOMIC DNA]</scope>
    <source>
        <strain evidence="3">cv. Jamaican Lion 4</strain>
        <tissue evidence="2">Leaf</tissue>
    </source>
</reference>
<keyword evidence="1" id="KW-1133">Transmembrane helix</keyword>
<sequence>MRAYKRNHCMENVPSSLNLIVSLILEFIPPKNKRFRKAITTSLHHHVNILVKRQKRPCLIGGLLHKMSMLHKTLVCWNQSRGVRFHLVKMESTFIVLMHLSLVILFFASSLDFKEQVKFSKIINHLVLGMNNLLKFIREQGVGSLLKSGDSMVCSILNSWIMHWHCLPPCSMSI</sequence>
<proteinExistence type="predicted"/>
<protein>
    <submittedName>
        <fullName evidence="2">Uncharacterized protein</fullName>
    </submittedName>
</protein>
<evidence type="ECO:0000313" key="2">
    <source>
        <dbReference type="EMBL" id="KAF4349013.1"/>
    </source>
</evidence>
<name>A0A7J6DSG9_CANSA</name>
<evidence type="ECO:0000256" key="1">
    <source>
        <dbReference type="SAM" id="Phobius"/>
    </source>
</evidence>
<keyword evidence="1" id="KW-0812">Transmembrane</keyword>
<keyword evidence="1" id="KW-0472">Membrane</keyword>
<gene>
    <name evidence="2" type="ORF">G4B88_012753</name>
</gene>
<dbReference type="AlphaFoldDB" id="A0A7J6DSG9"/>